<dbReference type="Proteomes" id="UP000198706">
    <property type="component" value="Unassembled WGS sequence"/>
</dbReference>
<feature type="signal peptide" evidence="1">
    <location>
        <begin position="1"/>
        <end position="23"/>
    </location>
</feature>
<organism evidence="2 3">
    <name type="scientific">Pseudomonas indica</name>
    <dbReference type="NCBI Taxonomy" id="137658"/>
    <lineage>
        <taxon>Bacteria</taxon>
        <taxon>Pseudomonadati</taxon>
        <taxon>Pseudomonadota</taxon>
        <taxon>Gammaproteobacteria</taxon>
        <taxon>Pseudomonadales</taxon>
        <taxon>Pseudomonadaceae</taxon>
        <taxon>Pseudomonas</taxon>
    </lineage>
</organism>
<keyword evidence="1" id="KW-0732">Signal</keyword>
<dbReference type="PROSITE" id="PS51257">
    <property type="entry name" value="PROKAR_LIPOPROTEIN"/>
    <property type="match status" value="1"/>
</dbReference>
<reference evidence="2 3" key="1">
    <citation type="submission" date="2016-10" db="EMBL/GenBank/DDBJ databases">
        <authorList>
            <person name="de Groot N.N."/>
        </authorList>
    </citation>
    <scope>NUCLEOTIDE SEQUENCE [LARGE SCALE GENOMIC DNA]</scope>
    <source>
        <strain evidence="2 3">JCM 21544</strain>
    </source>
</reference>
<evidence type="ECO:0008006" key="4">
    <source>
        <dbReference type="Google" id="ProtNLM"/>
    </source>
</evidence>
<proteinExistence type="predicted"/>
<keyword evidence="3" id="KW-1185">Reference proteome</keyword>
<evidence type="ECO:0000256" key="1">
    <source>
        <dbReference type="SAM" id="SignalP"/>
    </source>
</evidence>
<sequence length="157" mass="17577">MARHWHLLCGVLALTFLVGCAQAGAERASTPEASASDQTLGEDFRTLRARQGHFSGGSWNRDLDQWQGQKHRTMQELLKRILAGGYDATRMSALLGEPDRILQPADPDYGYPLEQTQWQGQPEGDLWLYHWRGAHDQLVFAVKDGRVLAGGWLYAGE</sequence>
<protein>
    <recommendedName>
        <fullName evidence="4">Lipoprotein</fullName>
    </recommendedName>
</protein>
<gene>
    <name evidence="2" type="ORF">SAMN05216186_105114</name>
</gene>
<dbReference type="RefSeq" id="WP_084335126.1">
    <property type="nucleotide sequence ID" value="NZ_FNFD01000005.1"/>
</dbReference>
<accession>A0A1G9A6D6</accession>
<dbReference type="AlphaFoldDB" id="A0A1G9A6D6"/>
<feature type="chain" id="PRO_5011597800" description="Lipoprotein" evidence="1">
    <location>
        <begin position="24"/>
        <end position="157"/>
    </location>
</feature>
<evidence type="ECO:0000313" key="2">
    <source>
        <dbReference type="EMBL" id="SDK22942.1"/>
    </source>
</evidence>
<dbReference type="OrthoDB" id="6892534at2"/>
<dbReference type="EMBL" id="FNFD01000005">
    <property type="protein sequence ID" value="SDK22942.1"/>
    <property type="molecule type" value="Genomic_DNA"/>
</dbReference>
<name>A0A1G9A6D6_9PSED</name>
<evidence type="ECO:0000313" key="3">
    <source>
        <dbReference type="Proteomes" id="UP000198706"/>
    </source>
</evidence>